<dbReference type="InterPro" id="IPR002999">
    <property type="entry name" value="Tudor"/>
</dbReference>
<dbReference type="SMART" id="SM00333">
    <property type="entry name" value="TUDOR"/>
    <property type="match status" value="1"/>
</dbReference>
<evidence type="ECO:0000313" key="4">
    <source>
        <dbReference type="Proteomes" id="UP000746747"/>
    </source>
</evidence>
<dbReference type="SUPFAM" id="SSF63748">
    <property type="entry name" value="Tudor/PWWP/MBT"/>
    <property type="match status" value="1"/>
</dbReference>
<comment type="caution">
    <text evidence="3">The sequence shown here is derived from an EMBL/GenBank/DDBJ whole genome shotgun (WGS) entry which is preliminary data.</text>
</comment>
<evidence type="ECO:0000256" key="1">
    <source>
        <dbReference type="SAM" id="Coils"/>
    </source>
</evidence>
<dbReference type="PROSITE" id="PS50304">
    <property type="entry name" value="TUDOR"/>
    <property type="match status" value="1"/>
</dbReference>
<feature type="coiled-coil region" evidence="1">
    <location>
        <begin position="225"/>
        <end position="263"/>
    </location>
</feature>
<evidence type="ECO:0000259" key="2">
    <source>
        <dbReference type="PROSITE" id="PS50304"/>
    </source>
</evidence>
<dbReference type="EMBL" id="CAKAEH010001640">
    <property type="protein sequence ID" value="CAG9538248.1"/>
    <property type="molecule type" value="Genomic_DNA"/>
</dbReference>
<organism evidence="3 4">
    <name type="scientific">Cercopithifilaria johnstoni</name>
    <dbReference type="NCBI Taxonomy" id="2874296"/>
    <lineage>
        <taxon>Eukaryota</taxon>
        <taxon>Metazoa</taxon>
        <taxon>Ecdysozoa</taxon>
        <taxon>Nematoda</taxon>
        <taxon>Chromadorea</taxon>
        <taxon>Rhabditida</taxon>
        <taxon>Spirurina</taxon>
        <taxon>Spiruromorpha</taxon>
        <taxon>Filarioidea</taxon>
        <taxon>Onchocercidae</taxon>
        <taxon>Cercopithifilaria</taxon>
    </lineage>
</organism>
<dbReference type="OrthoDB" id="5841823at2759"/>
<evidence type="ECO:0000313" key="3">
    <source>
        <dbReference type="EMBL" id="CAG9538248.1"/>
    </source>
</evidence>
<protein>
    <recommendedName>
        <fullName evidence="2">Tudor domain-containing protein</fullName>
    </recommendedName>
</protein>
<sequence length="795" mass="90220">MVMKSVSSPVVVEKTKNDMSFMFAPFEITLARKFTARVTEKLANDIYLMRNTEQLAVLYQYIVRPIKRLSPSMYLDDTPGVACIARVARPCNLPRVSRCRLYRALASRFNTKDGTCSAFLVDYGQYVVCDSFAIYDLNGQPSDVLKMPVAAFKFGIKKQRNRYLRNLEVDKEYIICITTFADDGVCWGKVVQAAQCSVMQKTFPAANTEDICHNFMKDESDNIAVASVEQSIQISEEKLREKKERLQIERELFEMKKSKFEQEWTLQTMQLQFATILKRLDTISMPFTPSAAGCCRSFPNVTSLPVQACSSPFPSRDGWNPCSSPSTYQTWAQALAVNPLLSAPLPNNLLFDPMAVQQLPPVYPNQQRRLNRNMHTPTATQTMNCCCMHPNVGDFSEIRNGSVPLITVPGNTQLSSPISTLASRNVGICHFRPSNNEIPATTDGDLNNNFQQQEEYKTKQTLLHKTQYGEPPIHILNECYNTARSGASSGLVGTKCAVEHVERRLESSDRLSTGVSEYFSVQPISLSEEQEKALYVHRSLDRNGYLMQKTGRQYKPGISYFRNSPACDVLEIVRSEEEDNQNIANFNAGNLSTAVFNSERLITTLKYRPYVPYIEVEEQAIYTVKRSDDDRSNQNWPLFFVQIQNDRLLDIIDQYLDCLAAVESLPKENIKLGALCVSYCHTFQAMFRAVITAMYNTDVEVLYIDYGNYERVTYNNLYSINELPTITRMHPATGIPCLLSDVHDIHIGFDICAESDIFRLMNAVSCEKPFFKLKFLRKRTDGVMIVQLVDSSEKS</sequence>
<dbReference type="Gene3D" id="2.30.30.140">
    <property type="match status" value="1"/>
</dbReference>
<proteinExistence type="predicted"/>
<accession>A0A8J2M926</accession>
<keyword evidence="1" id="KW-0175">Coiled coil</keyword>
<feature type="domain" description="Tudor" evidence="2">
    <location>
        <begin position="669"/>
        <end position="727"/>
    </location>
</feature>
<dbReference type="CDD" id="cd20379">
    <property type="entry name" value="Tudor_dTUD-like"/>
    <property type="match status" value="1"/>
</dbReference>
<dbReference type="Pfam" id="PF00567">
    <property type="entry name" value="TUDOR"/>
    <property type="match status" value="1"/>
</dbReference>
<name>A0A8J2M926_9BILA</name>
<dbReference type="AlphaFoldDB" id="A0A8J2M926"/>
<reference evidence="3" key="1">
    <citation type="submission" date="2021-09" db="EMBL/GenBank/DDBJ databases">
        <authorList>
            <consortium name="Pathogen Informatics"/>
        </authorList>
    </citation>
    <scope>NUCLEOTIDE SEQUENCE</scope>
</reference>
<keyword evidence="4" id="KW-1185">Reference proteome</keyword>
<gene>
    <name evidence="3" type="ORF">CJOHNSTONI_LOCUS7975</name>
</gene>
<dbReference type="Proteomes" id="UP000746747">
    <property type="component" value="Unassembled WGS sequence"/>
</dbReference>